<proteinExistence type="predicted"/>
<accession>A0A371JAF5</accession>
<gene>
    <name evidence="1" type="ORF">CHL78_000810</name>
</gene>
<keyword evidence="2" id="KW-1185">Reference proteome</keyword>
<comment type="caution">
    <text evidence="1">The sequence shown here is derived from an EMBL/GenBank/DDBJ whole genome shotgun (WGS) entry which is preliminary data.</text>
</comment>
<reference evidence="1 2" key="1">
    <citation type="journal article" date="2017" name="Genome Announc.">
        <title>Draft Genome Sequence of Romboutsia weinsteinii sp. nov. Strain CCRI-19649(T) Isolated from Surface Water.</title>
        <authorList>
            <person name="Maheux A.F."/>
            <person name="Boudreau D.K."/>
            <person name="Berube E."/>
            <person name="Boissinot M."/>
            <person name="Cantin P."/>
            <person name="Raymond F."/>
            <person name="Corbeil J."/>
            <person name="Omar R.F."/>
            <person name="Bergeron M.G."/>
        </authorList>
    </citation>
    <scope>NUCLEOTIDE SEQUENCE [LARGE SCALE GENOMIC DNA]</scope>
    <source>
        <strain evidence="1 2">CCRI-19649</strain>
    </source>
</reference>
<protein>
    <submittedName>
        <fullName evidence="1">Uncharacterized protein</fullName>
    </submittedName>
</protein>
<dbReference type="AlphaFoldDB" id="A0A371JAF5"/>
<dbReference type="RefSeq" id="WP_094368491.1">
    <property type="nucleotide sequence ID" value="NZ_NOJY02000001.1"/>
</dbReference>
<dbReference type="EMBL" id="NOJY02000001">
    <property type="protein sequence ID" value="RDY29742.1"/>
    <property type="molecule type" value="Genomic_DNA"/>
</dbReference>
<name>A0A371JAF5_9FIRM</name>
<dbReference type="Proteomes" id="UP000215694">
    <property type="component" value="Unassembled WGS sequence"/>
</dbReference>
<dbReference type="OrthoDB" id="9908493at2"/>
<organism evidence="1 2">
    <name type="scientific">Romboutsia weinsteinii</name>
    <dbReference type="NCBI Taxonomy" id="2020949"/>
    <lineage>
        <taxon>Bacteria</taxon>
        <taxon>Bacillati</taxon>
        <taxon>Bacillota</taxon>
        <taxon>Clostridia</taxon>
        <taxon>Peptostreptococcales</taxon>
        <taxon>Peptostreptococcaceae</taxon>
        <taxon>Romboutsia</taxon>
    </lineage>
</organism>
<sequence length="80" mass="9581">MKTKKTSMSMTGTKNVFEERKKKGIKPIKCVCEKCLYYNRKRCRFGKTTVNRNYCIKFTKVEGYNDNPIKIYKKNKKKNK</sequence>
<evidence type="ECO:0000313" key="1">
    <source>
        <dbReference type="EMBL" id="RDY29742.1"/>
    </source>
</evidence>
<evidence type="ECO:0000313" key="2">
    <source>
        <dbReference type="Proteomes" id="UP000215694"/>
    </source>
</evidence>